<evidence type="ECO:0000313" key="1">
    <source>
        <dbReference type="EMBL" id="KOS05078.1"/>
    </source>
</evidence>
<proteinExistence type="predicted"/>
<protein>
    <submittedName>
        <fullName evidence="1">Uncharacterized protein</fullName>
    </submittedName>
</protein>
<dbReference type="AlphaFoldDB" id="A0A0M8MGG7"/>
<dbReference type="Proteomes" id="UP000037755">
    <property type="component" value="Unassembled WGS sequence"/>
</dbReference>
<sequence>MISSEQFFYLLVSLKNKIMEKSFTYVGIDISKLTFDIAIFQSGKYQYYKFENETKGFKAFLKLLSASDCCVMEASGPYYLKLACFLFDKAIAVSVVHCERSAAEWSNL</sequence>
<dbReference type="STRING" id="1202724.AM493_02790"/>
<dbReference type="PATRIC" id="fig|1202724.3.peg.573"/>
<organism evidence="1 2">
    <name type="scientific">Flavobacterium akiainvivens</name>
    <dbReference type="NCBI Taxonomy" id="1202724"/>
    <lineage>
        <taxon>Bacteria</taxon>
        <taxon>Pseudomonadati</taxon>
        <taxon>Bacteroidota</taxon>
        <taxon>Flavobacteriia</taxon>
        <taxon>Flavobacteriales</taxon>
        <taxon>Flavobacteriaceae</taxon>
        <taxon>Flavobacterium</taxon>
    </lineage>
</organism>
<accession>A0A0M8MGG7</accession>
<reference evidence="1 2" key="1">
    <citation type="submission" date="2015-08" db="EMBL/GenBank/DDBJ databases">
        <title>Whole genome sequence of Flavobacterium akiainvivens IK-1T, from decaying Wikstroemia oahuensis, an endemic Hawaiian shrub.</title>
        <authorList>
            <person name="Wan X."/>
            <person name="Hou S."/>
            <person name="Saito J."/>
            <person name="Donachie S."/>
        </authorList>
    </citation>
    <scope>NUCLEOTIDE SEQUENCE [LARGE SCALE GENOMIC DNA]</scope>
    <source>
        <strain evidence="1 2">IK-1</strain>
    </source>
</reference>
<comment type="caution">
    <text evidence="1">The sequence shown here is derived from an EMBL/GenBank/DDBJ whole genome shotgun (WGS) entry which is preliminary data.</text>
</comment>
<keyword evidence="2" id="KW-1185">Reference proteome</keyword>
<name>A0A0M8MGG7_9FLAO</name>
<gene>
    <name evidence="1" type="ORF">AM493_02790</name>
</gene>
<evidence type="ECO:0000313" key="2">
    <source>
        <dbReference type="Proteomes" id="UP000037755"/>
    </source>
</evidence>
<dbReference type="EMBL" id="LIYD01000005">
    <property type="protein sequence ID" value="KOS05078.1"/>
    <property type="molecule type" value="Genomic_DNA"/>
</dbReference>